<dbReference type="EMBL" id="JH717842">
    <property type="protein sequence ID" value="EWY92890.1"/>
    <property type="molecule type" value="Genomic_DNA"/>
</dbReference>
<evidence type="ECO:0000256" key="1">
    <source>
        <dbReference type="SAM" id="MobiDB-lite"/>
    </source>
</evidence>
<evidence type="ECO:0000313" key="2">
    <source>
        <dbReference type="EMBL" id="EWY92890.1"/>
    </source>
</evidence>
<dbReference type="AlphaFoldDB" id="W9IHV3"/>
<feature type="region of interest" description="Disordered" evidence="1">
    <location>
        <begin position="1"/>
        <end position="92"/>
    </location>
</feature>
<reference evidence="2 3" key="1">
    <citation type="submission" date="2011-06" db="EMBL/GenBank/DDBJ databases">
        <title>The Genome Sequence of Fusarium oxysporum FOSC 3-a.</title>
        <authorList>
            <consortium name="The Broad Institute Genome Sequencing Platform"/>
            <person name="Ma L.-J."/>
            <person name="Gale L.R."/>
            <person name="Schwartz D.C."/>
            <person name="Zhou S."/>
            <person name="Corby-Kistler H."/>
            <person name="Young S.K."/>
            <person name="Zeng Q."/>
            <person name="Gargeya S."/>
            <person name="Fitzgerald M."/>
            <person name="Haas B."/>
            <person name="Abouelleil A."/>
            <person name="Alvarado L."/>
            <person name="Arachchi H.M."/>
            <person name="Berlin A."/>
            <person name="Brown A."/>
            <person name="Chapman S.B."/>
            <person name="Chen Z."/>
            <person name="Dunbar C."/>
            <person name="Freedman E."/>
            <person name="Gearin G."/>
            <person name="Gellesch M."/>
            <person name="Goldberg J."/>
            <person name="Griggs A."/>
            <person name="Gujja S."/>
            <person name="Heiman D."/>
            <person name="Howarth C."/>
            <person name="Larson L."/>
            <person name="Lui A."/>
            <person name="MacDonald P.J.P."/>
            <person name="Mehta T."/>
            <person name="Montmayeur A."/>
            <person name="Murphy C."/>
            <person name="Neiman D."/>
            <person name="Pearson M."/>
            <person name="Priest M."/>
            <person name="Roberts A."/>
            <person name="Saif S."/>
            <person name="Shea T."/>
            <person name="Shenoy N."/>
            <person name="Sisk P."/>
            <person name="Stolte C."/>
            <person name="Sykes S."/>
            <person name="Wortman J."/>
            <person name="Nusbaum C."/>
            <person name="Birren B."/>
        </authorList>
    </citation>
    <scope>NUCLEOTIDE SEQUENCE [LARGE SCALE GENOMIC DNA]</scope>
    <source>
        <strain evidence="3">FOSC 3-a</strain>
    </source>
</reference>
<protein>
    <submittedName>
        <fullName evidence="2">tRNA-dihydrouridine synthase 3</fullName>
    </submittedName>
</protein>
<name>W9IHV3_FUSOX</name>
<proteinExistence type="predicted"/>
<gene>
    <name evidence="2" type="ORF">FOYG_06315</name>
</gene>
<feature type="compositionally biased region" description="Basic and acidic residues" evidence="1">
    <location>
        <begin position="56"/>
        <end position="92"/>
    </location>
</feature>
<dbReference type="Proteomes" id="UP000030753">
    <property type="component" value="Unassembled WGS sequence"/>
</dbReference>
<sequence length="92" mass="9911">MSEQHDAQMGGVSPGNAHAELAADASNVTTSTKDEERASKRLKVNDSIPFQSVPGEDLHDAPAPKENEQSTNGDKENEVPRPKPDPKAEYVD</sequence>
<dbReference type="HOGENOM" id="CLU_2413317_0_0_1"/>
<evidence type="ECO:0000313" key="3">
    <source>
        <dbReference type="Proteomes" id="UP000030753"/>
    </source>
</evidence>
<accession>W9IHV3</accession>
<organism evidence="2 3">
    <name type="scientific">Fusarium oxysporum NRRL 32931</name>
    <dbReference type="NCBI Taxonomy" id="660029"/>
    <lineage>
        <taxon>Eukaryota</taxon>
        <taxon>Fungi</taxon>
        <taxon>Dikarya</taxon>
        <taxon>Ascomycota</taxon>
        <taxon>Pezizomycotina</taxon>
        <taxon>Sordariomycetes</taxon>
        <taxon>Hypocreomycetidae</taxon>
        <taxon>Hypocreales</taxon>
        <taxon>Nectriaceae</taxon>
        <taxon>Fusarium</taxon>
        <taxon>Fusarium oxysporum species complex</taxon>
    </lineage>
</organism>